<organism evidence="4 5">
    <name type="scientific">Staphylococcus capitis</name>
    <dbReference type="NCBI Taxonomy" id="29388"/>
    <lineage>
        <taxon>Bacteria</taxon>
        <taxon>Bacillati</taxon>
        <taxon>Bacillota</taxon>
        <taxon>Bacilli</taxon>
        <taxon>Bacillales</taxon>
        <taxon>Staphylococcaceae</taxon>
        <taxon>Staphylococcus</taxon>
    </lineage>
</organism>
<dbReference type="EMBL" id="JABBLX010000006">
    <property type="protein sequence ID" value="NMK97139.1"/>
    <property type="molecule type" value="Genomic_DNA"/>
</dbReference>
<dbReference type="RefSeq" id="WP_030059146.1">
    <property type="nucleotide sequence ID" value="NZ_AP014956.1"/>
</dbReference>
<comment type="caution">
    <text evidence="4">The sequence shown here is derived from an EMBL/GenBank/DDBJ whole genome shotgun (WGS) entry which is preliminary data.</text>
</comment>
<dbReference type="CDD" id="cd06121">
    <property type="entry name" value="cupin_YML079wp"/>
    <property type="match status" value="1"/>
</dbReference>
<dbReference type="InterPro" id="IPR039935">
    <property type="entry name" value="YML079W-like"/>
</dbReference>
<evidence type="ECO:0000313" key="3">
    <source>
        <dbReference type="EMBL" id="NMK97139.1"/>
    </source>
</evidence>
<dbReference type="EMBL" id="SCHC01000001">
    <property type="protein sequence ID" value="TBW77642.1"/>
    <property type="molecule type" value="Genomic_DNA"/>
</dbReference>
<accession>A0A7X9WA10</accession>
<dbReference type="PANTHER" id="PTHR33387">
    <property type="entry name" value="RMLC-LIKE JELLY ROLL FOLD PROTEIN"/>
    <property type="match status" value="1"/>
</dbReference>
<sequence>MKTSKEWIQELKLIAHPEGGYYRETLREDTLNRAPYSSIYFLLTHDNISHFHRIDADEVWYHHAGETLTIHMITPQGKYRSVKLGQNISAGDVLQYCVPKGTIFASSIDDNEGYSLVGCMCQPAFEFEHFELLKQDQLLKHYPDLENIIRKYAVL</sequence>
<evidence type="ECO:0000313" key="4">
    <source>
        <dbReference type="EMBL" id="TBW77642.1"/>
    </source>
</evidence>
<dbReference type="Proteomes" id="UP000538955">
    <property type="component" value="Unassembled WGS sequence"/>
</dbReference>
<dbReference type="Gene3D" id="2.60.120.10">
    <property type="entry name" value="Jelly Rolls"/>
    <property type="match status" value="1"/>
</dbReference>
<reference evidence="4 5" key="1">
    <citation type="journal article" date="2019" name="Sci. Transl. Med.">
        <title>Quorum sensing between bacterial species on the skin protects against epidermal injury in atopic dermatitis.</title>
        <authorList>
            <person name="Williams M.R."/>
        </authorList>
    </citation>
    <scope>NUCLEOTIDE SEQUENCE [LARGE SCALE GENOMIC DNA]</scope>
    <source>
        <strain evidence="4 5">H8</strain>
    </source>
</reference>
<name>A0A7X9WA10_STACP</name>
<dbReference type="Proteomes" id="UP000550736">
    <property type="component" value="Unassembled WGS sequence"/>
</dbReference>
<evidence type="ECO:0000313" key="5">
    <source>
        <dbReference type="Proteomes" id="UP000291949"/>
    </source>
</evidence>
<dbReference type="InterPro" id="IPR014710">
    <property type="entry name" value="RmlC-like_jellyroll"/>
</dbReference>
<keyword evidence="6" id="KW-1185">Reference proteome</keyword>
<gene>
    <name evidence="4" type="ORF">EQ811_00805</name>
    <name evidence="3" type="ORF">HHM13_03360</name>
    <name evidence="2" type="ORF">HHM24_04165</name>
</gene>
<dbReference type="PANTHER" id="PTHR33387:SF3">
    <property type="entry name" value="DUF985 DOMAIN-CONTAINING PROTEIN"/>
    <property type="match status" value="1"/>
</dbReference>
<dbReference type="EMBL" id="JABBMI010000054">
    <property type="protein sequence ID" value="NMK53946.1"/>
    <property type="molecule type" value="Genomic_DNA"/>
</dbReference>
<dbReference type="SUPFAM" id="SSF51182">
    <property type="entry name" value="RmlC-like cupins"/>
    <property type="match status" value="1"/>
</dbReference>
<reference evidence="6 7" key="2">
    <citation type="submission" date="2020-04" db="EMBL/GenBank/DDBJ databases">
        <title>The Epidemiology and Molecular Characteristics of Linezolid-Resistant Staphylococcus capitis in Huashan Hospital, Shanghai.</title>
        <authorList>
            <person name="Ding L."/>
            <person name="Li P."/>
            <person name="Yang Y."/>
            <person name="Lin D."/>
            <person name="Xu X."/>
        </authorList>
    </citation>
    <scope>NUCLEOTIDE SEQUENCE [LARGE SCALE GENOMIC DNA]</scope>
    <source>
        <strain evidence="3 7">12-86</strain>
        <strain evidence="2 6">17-84</strain>
    </source>
</reference>
<feature type="domain" description="DUF985" evidence="1">
    <location>
        <begin position="5"/>
        <end position="133"/>
    </location>
</feature>
<protein>
    <submittedName>
        <fullName evidence="4">Cupin</fullName>
    </submittedName>
</protein>
<evidence type="ECO:0000313" key="6">
    <source>
        <dbReference type="Proteomes" id="UP000538955"/>
    </source>
</evidence>
<evidence type="ECO:0000313" key="2">
    <source>
        <dbReference type="EMBL" id="NMK53946.1"/>
    </source>
</evidence>
<dbReference type="Proteomes" id="UP000291949">
    <property type="component" value="Unassembled WGS sequence"/>
</dbReference>
<dbReference type="AlphaFoldDB" id="A0A7X9WA10"/>
<evidence type="ECO:0000313" key="7">
    <source>
        <dbReference type="Proteomes" id="UP000550736"/>
    </source>
</evidence>
<proteinExistence type="predicted"/>
<dbReference type="InterPro" id="IPR009327">
    <property type="entry name" value="Cupin_DUF985"/>
</dbReference>
<dbReference type="Pfam" id="PF06172">
    <property type="entry name" value="Cupin_5"/>
    <property type="match status" value="1"/>
</dbReference>
<evidence type="ECO:0000259" key="1">
    <source>
        <dbReference type="Pfam" id="PF06172"/>
    </source>
</evidence>
<dbReference type="InterPro" id="IPR011051">
    <property type="entry name" value="RmlC_Cupin_sf"/>
</dbReference>